<dbReference type="RefSeq" id="WP_169111967.1">
    <property type="nucleotide sequence ID" value="NZ_CP051684.1"/>
</dbReference>
<proteinExistence type="predicted"/>
<dbReference type="EMBL" id="CP051684">
    <property type="protein sequence ID" value="QJD90129.1"/>
    <property type="molecule type" value="Genomic_DNA"/>
</dbReference>
<evidence type="ECO:0000313" key="2">
    <source>
        <dbReference type="EMBL" id="QJD90129.1"/>
    </source>
</evidence>
<feature type="domain" description="DUF4935" evidence="1">
    <location>
        <begin position="21"/>
        <end position="190"/>
    </location>
</feature>
<dbReference type="Proteomes" id="UP000503117">
    <property type="component" value="Chromosome"/>
</dbReference>
<evidence type="ECO:0000313" key="3">
    <source>
        <dbReference type="Proteomes" id="UP000503117"/>
    </source>
</evidence>
<accession>A0ABX6M745</accession>
<protein>
    <submittedName>
        <fullName evidence="2">DUF4935 domain-containing protein</fullName>
    </submittedName>
</protein>
<name>A0ABX6M745_9BURK</name>
<reference evidence="2 3" key="1">
    <citation type="submission" date="2020-04" db="EMBL/GenBank/DDBJ databases">
        <title>Genome sequencing of novel species.</title>
        <authorList>
            <person name="Heo J."/>
            <person name="Kim S.-J."/>
            <person name="Kim J.-S."/>
            <person name="Hong S.-B."/>
            <person name="Kwon S.-W."/>
        </authorList>
    </citation>
    <scope>NUCLEOTIDE SEQUENCE [LARGE SCALE GENOMIC DNA]</scope>
    <source>
        <strain evidence="2 3">AF9R3</strain>
    </source>
</reference>
<keyword evidence="3" id="KW-1185">Reference proteome</keyword>
<gene>
    <name evidence="2" type="ORF">HH213_08485</name>
</gene>
<dbReference type="Pfam" id="PF16289">
    <property type="entry name" value="PIN_12"/>
    <property type="match status" value="1"/>
</dbReference>
<evidence type="ECO:0000259" key="1">
    <source>
        <dbReference type="Pfam" id="PF16289"/>
    </source>
</evidence>
<dbReference type="InterPro" id="IPR032557">
    <property type="entry name" value="DUF4935"/>
</dbReference>
<organism evidence="2 3">
    <name type="scientific">Duganella dendranthematis</name>
    <dbReference type="NCBI Taxonomy" id="2728021"/>
    <lineage>
        <taxon>Bacteria</taxon>
        <taxon>Pseudomonadati</taxon>
        <taxon>Pseudomonadota</taxon>
        <taxon>Betaproteobacteria</taxon>
        <taxon>Burkholderiales</taxon>
        <taxon>Oxalobacteraceae</taxon>
        <taxon>Telluria group</taxon>
        <taxon>Duganella</taxon>
    </lineage>
</organism>
<sequence>MPETTSIEIKKNVEDGVITAISVDTTTFDDGGKRVDGGVFSQLRQFGRHPVNFVISEVVLNEIHRHLAASISVKKERFSRDMSEACEFVEYNMAELAELRGRLDSLPSAEELCTKKLKLFLDESAASVLSADDFVAVSDILRLYFTSQPPFQADNPKKSEFPDAIALLSLEQWATNNDTEIVVVSRDSDWAGFCAESKKLHLVRDLATALSLFQSTEEIVEGMVERLRAALSDESSEIFAAVRRTIENFDWHGHTSVEANSQFEYEEEEIHADISRCCFVDDSENIKITEICDDSVSVVFTLRVDGVVTVYYSFRKWDGIDREYLPMGSGSPSIDFSLNVSIVLNMPIKTGDLSDLEWDVEPDALHVDFDDIEPDWMSGRE</sequence>